<name>C5K6Q0_PERM5</name>
<accession>C5K6Q0</accession>
<protein>
    <submittedName>
        <fullName evidence="1">Uncharacterized protein</fullName>
    </submittedName>
</protein>
<dbReference type="GeneID" id="9058787"/>
<evidence type="ECO:0000313" key="2">
    <source>
        <dbReference type="Proteomes" id="UP000007800"/>
    </source>
</evidence>
<dbReference type="InParanoid" id="C5K6Q0"/>
<proteinExistence type="predicted"/>
<dbReference type="EMBL" id="GG670888">
    <property type="protein sequence ID" value="EER19970.1"/>
    <property type="molecule type" value="Genomic_DNA"/>
</dbReference>
<keyword evidence="2" id="KW-1185">Reference proteome</keyword>
<evidence type="ECO:0000313" key="1">
    <source>
        <dbReference type="EMBL" id="EER19970.1"/>
    </source>
</evidence>
<dbReference type="Proteomes" id="UP000007800">
    <property type="component" value="Unassembled WGS sequence"/>
</dbReference>
<dbReference type="RefSeq" id="XP_002788174.1">
    <property type="nucleotide sequence ID" value="XM_002788128.1"/>
</dbReference>
<gene>
    <name evidence="1" type="ORF">Pmar_PMAR006866</name>
</gene>
<organism evidence="2">
    <name type="scientific">Perkinsus marinus (strain ATCC 50983 / TXsc)</name>
    <dbReference type="NCBI Taxonomy" id="423536"/>
    <lineage>
        <taxon>Eukaryota</taxon>
        <taxon>Sar</taxon>
        <taxon>Alveolata</taxon>
        <taxon>Perkinsozoa</taxon>
        <taxon>Perkinsea</taxon>
        <taxon>Perkinsida</taxon>
        <taxon>Perkinsidae</taxon>
        <taxon>Perkinsus</taxon>
    </lineage>
</organism>
<reference evidence="1 2" key="1">
    <citation type="submission" date="2008-07" db="EMBL/GenBank/DDBJ databases">
        <authorList>
            <person name="El-Sayed N."/>
            <person name="Caler E."/>
            <person name="Inman J."/>
            <person name="Amedeo P."/>
            <person name="Hass B."/>
            <person name="Wortman J."/>
        </authorList>
    </citation>
    <scope>NUCLEOTIDE SEQUENCE [LARGE SCALE GENOMIC DNA]</scope>
    <source>
        <strain evidence="2">ATCC 50983 / TXsc</strain>
    </source>
</reference>
<dbReference type="OMA" id="IESHEDG"/>
<sequence>MRVDPLFTTPILVSPKNTNDNLLTHRSAVRRGGGKQTSTVQLVQPAANCAYIITYEEDSFSTKEVAPLSTRGQRFSLEPSGSGQDSVVRLCYYDSQSNEIKVVSLDTEDGRIEELTKLKVDGAVSCIEWFSLSSLMILCGDILMEMTPDPLEITRTSRIEAPRHSQICRAHSMKGVDELLVYGTGGGSVLSPTADGIRCSGRFLCSGRITAAVQLKQGLIVCRIESHEDGVGSSEMSLNTMGREASLDRLMMPDGSSLPALPLDYSKEFAVTLPTTVFLCVIELVDGDNIDGASVSVIERARTRIDHRYTTSQIRGLTFLGTSRVSVLVSTTDEEDMKADNRHAFAWAQKAKAPSQWDAVTFRLQESVSDSPHVGSAMEGTPQTDTTIDTNQLYAEVVSLRRETEQMRDMVNKIGDDVAAIKRLMEMRLSQ</sequence>
<dbReference type="AlphaFoldDB" id="C5K6Q0"/>